<dbReference type="SUPFAM" id="SSF48576">
    <property type="entry name" value="Terpenoid synthases"/>
    <property type="match status" value="1"/>
</dbReference>
<proteinExistence type="predicted"/>
<reference evidence="1" key="3">
    <citation type="submission" date="2023-01" db="EMBL/GenBank/DDBJ databases">
        <authorList>
            <person name="Sun Q."/>
            <person name="Evtushenko L."/>
        </authorList>
    </citation>
    <scope>NUCLEOTIDE SEQUENCE</scope>
    <source>
        <strain evidence="1">VKM B-1606</strain>
    </source>
</reference>
<dbReference type="GO" id="GO:0016740">
    <property type="term" value="F:transferase activity"/>
    <property type="evidence" value="ECO:0007669"/>
    <property type="project" value="UniProtKB-KW"/>
</dbReference>
<dbReference type="EC" id="2.5.1.32" evidence="2"/>
<reference evidence="2 3" key="2">
    <citation type="submission" date="2021-01" db="EMBL/GenBank/DDBJ databases">
        <title>Genomic Encyclopedia of Type Strains, Phase IV (KMG-IV): sequencing the most valuable type-strain genomes for metagenomic binning, comparative biology and taxonomic classification.</title>
        <authorList>
            <person name="Goeker M."/>
        </authorList>
    </citation>
    <scope>NUCLEOTIDE SEQUENCE [LARGE SCALE GENOMIC DNA]</scope>
    <source>
        <strain evidence="2 3">DSM 6130</strain>
    </source>
</reference>
<organism evidence="1 4">
    <name type="scientific">Methylopila capsulata</name>
    <dbReference type="NCBI Taxonomy" id="61654"/>
    <lineage>
        <taxon>Bacteria</taxon>
        <taxon>Pseudomonadati</taxon>
        <taxon>Pseudomonadota</taxon>
        <taxon>Alphaproteobacteria</taxon>
        <taxon>Hyphomicrobiales</taxon>
        <taxon>Methylopilaceae</taxon>
        <taxon>Methylopila</taxon>
    </lineage>
</organism>
<gene>
    <name evidence="1" type="primary">crtB</name>
    <name evidence="1" type="ORF">GCM10008170_17080</name>
    <name evidence="2" type="ORF">JOD31_000608</name>
</gene>
<dbReference type="Pfam" id="PF00494">
    <property type="entry name" value="SQS_PSY"/>
    <property type="match status" value="1"/>
</dbReference>
<reference evidence="1" key="1">
    <citation type="journal article" date="2014" name="Int. J. Syst. Evol. Microbiol.">
        <title>Complete genome sequence of Corynebacterium casei LMG S-19264T (=DSM 44701T), isolated from a smear-ripened cheese.</title>
        <authorList>
            <consortium name="US DOE Joint Genome Institute (JGI-PGF)"/>
            <person name="Walter F."/>
            <person name="Albersmeier A."/>
            <person name="Kalinowski J."/>
            <person name="Ruckert C."/>
        </authorList>
    </citation>
    <scope>NUCLEOTIDE SEQUENCE</scope>
    <source>
        <strain evidence="1">VKM B-1606</strain>
    </source>
</reference>
<evidence type="ECO:0000313" key="2">
    <source>
        <dbReference type="EMBL" id="MBM7850396.1"/>
    </source>
</evidence>
<evidence type="ECO:0000313" key="3">
    <source>
        <dbReference type="Proteomes" id="UP000758856"/>
    </source>
</evidence>
<dbReference type="Proteomes" id="UP000758856">
    <property type="component" value="Unassembled WGS sequence"/>
</dbReference>
<name>A0A9W6IUR6_9HYPH</name>
<evidence type="ECO:0000313" key="4">
    <source>
        <dbReference type="Proteomes" id="UP001143400"/>
    </source>
</evidence>
<dbReference type="Proteomes" id="UP001143400">
    <property type="component" value="Unassembled WGS sequence"/>
</dbReference>
<keyword evidence="3" id="KW-1185">Reference proteome</keyword>
<dbReference type="Gene3D" id="1.10.600.10">
    <property type="entry name" value="Farnesyl Diphosphate Synthase"/>
    <property type="match status" value="1"/>
</dbReference>
<accession>A0A9W6IUR6</accession>
<dbReference type="RefSeq" id="WP_204948829.1">
    <property type="nucleotide sequence ID" value="NZ_BSFF01000002.1"/>
</dbReference>
<sequence>MTEPSQDLSKDPVGSLVRDLDFDRYAASLFAPAAARPHLVALAAYDLELARVRDVVSDPMPGEIRLQWRRDVLAEPERADAMADPVMRALEAAIRHGALPRPALDGLAEARIADLYDDPIASVDELTARLGETHSVPLRLATLILAGGKDPGGADVAGHGGVALGLTRLLAALPAQAARGQLLLPTDRMAAHGVRREDVIAWKASPGLAALLRELSGLARGHLASARAAFDALEPVAAPAFLPLAVVEGDLKALDRRADQPFAPRARPAIWLRLLRLWRASKRARPF</sequence>
<keyword evidence="2" id="KW-0808">Transferase</keyword>
<comment type="caution">
    <text evidence="1">The sequence shown here is derived from an EMBL/GenBank/DDBJ whole genome shotgun (WGS) entry which is preliminary data.</text>
</comment>
<protein>
    <submittedName>
        <fullName evidence="1">Phytoene synthase</fullName>
        <ecNumber evidence="2">2.5.1.32</ecNumber>
    </submittedName>
</protein>
<dbReference type="EMBL" id="BSFF01000002">
    <property type="protein sequence ID" value="GLK55689.1"/>
    <property type="molecule type" value="Genomic_DNA"/>
</dbReference>
<dbReference type="InterPro" id="IPR008949">
    <property type="entry name" value="Isoprenoid_synthase_dom_sf"/>
</dbReference>
<dbReference type="EMBL" id="JAFBCY010000001">
    <property type="protein sequence ID" value="MBM7850396.1"/>
    <property type="molecule type" value="Genomic_DNA"/>
</dbReference>
<dbReference type="AlphaFoldDB" id="A0A9W6IUR6"/>
<evidence type="ECO:0000313" key="1">
    <source>
        <dbReference type="EMBL" id="GLK55689.1"/>
    </source>
</evidence>
<dbReference type="InterPro" id="IPR002060">
    <property type="entry name" value="Squ/phyt_synthse"/>
</dbReference>